<reference evidence="2 3" key="1">
    <citation type="journal article" date="2018" name="Nat. Ecol. Evol.">
        <title>Pezizomycetes genomes reveal the molecular basis of ectomycorrhizal truffle lifestyle.</title>
        <authorList>
            <person name="Murat C."/>
            <person name="Payen T."/>
            <person name="Noel B."/>
            <person name="Kuo A."/>
            <person name="Morin E."/>
            <person name="Chen J."/>
            <person name="Kohler A."/>
            <person name="Krizsan K."/>
            <person name="Balestrini R."/>
            <person name="Da Silva C."/>
            <person name="Montanini B."/>
            <person name="Hainaut M."/>
            <person name="Levati E."/>
            <person name="Barry K.W."/>
            <person name="Belfiori B."/>
            <person name="Cichocki N."/>
            <person name="Clum A."/>
            <person name="Dockter R.B."/>
            <person name="Fauchery L."/>
            <person name="Guy J."/>
            <person name="Iotti M."/>
            <person name="Le Tacon F."/>
            <person name="Lindquist E.A."/>
            <person name="Lipzen A."/>
            <person name="Malagnac F."/>
            <person name="Mello A."/>
            <person name="Molinier V."/>
            <person name="Miyauchi S."/>
            <person name="Poulain J."/>
            <person name="Riccioni C."/>
            <person name="Rubini A."/>
            <person name="Sitrit Y."/>
            <person name="Splivallo R."/>
            <person name="Traeger S."/>
            <person name="Wang M."/>
            <person name="Zifcakova L."/>
            <person name="Wipf D."/>
            <person name="Zambonelli A."/>
            <person name="Paolocci F."/>
            <person name="Nowrousian M."/>
            <person name="Ottonello S."/>
            <person name="Baldrian P."/>
            <person name="Spatafora J.W."/>
            <person name="Henrissat B."/>
            <person name="Nagy L.G."/>
            <person name="Aury J.M."/>
            <person name="Wincker P."/>
            <person name="Grigoriev I.V."/>
            <person name="Bonfante P."/>
            <person name="Martin F.M."/>
        </authorList>
    </citation>
    <scope>NUCLEOTIDE SEQUENCE [LARGE SCALE GENOMIC DNA]</scope>
    <source>
        <strain evidence="2 3">120613-1</strain>
    </source>
</reference>
<keyword evidence="1" id="KW-1133">Transmembrane helix</keyword>
<evidence type="ECO:0000313" key="2">
    <source>
        <dbReference type="EMBL" id="RPA89256.1"/>
    </source>
</evidence>
<evidence type="ECO:0000313" key="3">
    <source>
        <dbReference type="Proteomes" id="UP000276215"/>
    </source>
</evidence>
<accession>A0A3N4ITZ2</accession>
<dbReference type="Proteomes" id="UP000276215">
    <property type="component" value="Unassembled WGS sequence"/>
</dbReference>
<gene>
    <name evidence="2" type="ORF">L873DRAFT_682653</name>
</gene>
<dbReference type="AlphaFoldDB" id="A0A3N4ITZ2"/>
<sequence length="66" mass="7877">MDFRPGLHLYLTHIIYTEPRNWIQYSLLLVVHLSLILCILTIYILNSPLFLPQLLCSTTHIFYIQF</sequence>
<feature type="transmembrane region" description="Helical" evidence="1">
    <location>
        <begin position="22"/>
        <end position="45"/>
    </location>
</feature>
<evidence type="ECO:0000256" key="1">
    <source>
        <dbReference type="SAM" id="Phobius"/>
    </source>
</evidence>
<dbReference type="EMBL" id="ML120597">
    <property type="protein sequence ID" value="RPA89256.1"/>
    <property type="molecule type" value="Genomic_DNA"/>
</dbReference>
<protein>
    <submittedName>
        <fullName evidence="2">Uncharacterized protein</fullName>
    </submittedName>
</protein>
<name>A0A3N4ITZ2_9PEZI</name>
<keyword evidence="3" id="KW-1185">Reference proteome</keyword>
<keyword evidence="1" id="KW-0472">Membrane</keyword>
<organism evidence="2 3">
    <name type="scientific">Choiromyces venosus 120613-1</name>
    <dbReference type="NCBI Taxonomy" id="1336337"/>
    <lineage>
        <taxon>Eukaryota</taxon>
        <taxon>Fungi</taxon>
        <taxon>Dikarya</taxon>
        <taxon>Ascomycota</taxon>
        <taxon>Pezizomycotina</taxon>
        <taxon>Pezizomycetes</taxon>
        <taxon>Pezizales</taxon>
        <taxon>Tuberaceae</taxon>
        <taxon>Choiromyces</taxon>
    </lineage>
</organism>
<proteinExistence type="predicted"/>
<keyword evidence="1" id="KW-0812">Transmembrane</keyword>